<keyword evidence="2" id="KW-1185">Reference proteome</keyword>
<organism evidence="1 2">
    <name type="scientific">Ceriporiopsis subvermispora (strain B)</name>
    <name type="common">White-rot fungus</name>
    <name type="synonym">Gelatoporia subvermispora</name>
    <dbReference type="NCBI Taxonomy" id="914234"/>
    <lineage>
        <taxon>Eukaryota</taxon>
        <taxon>Fungi</taxon>
        <taxon>Dikarya</taxon>
        <taxon>Basidiomycota</taxon>
        <taxon>Agaricomycotina</taxon>
        <taxon>Agaricomycetes</taxon>
        <taxon>Polyporales</taxon>
        <taxon>Gelatoporiaceae</taxon>
        <taxon>Gelatoporia</taxon>
    </lineage>
</organism>
<evidence type="ECO:0000313" key="2">
    <source>
        <dbReference type="Proteomes" id="UP000016930"/>
    </source>
</evidence>
<accession>M2QVE3</accession>
<protein>
    <submittedName>
        <fullName evidence="1">Uncharacterized protein</fullName>
    </submittedName>
</protein>
<proteinExistence type="predicted"/>
<dbReference type="AlphaFoldDB" id="M2QVE3"/>
<feature type="non-terminal residue" evidence="1">
    <location>
        <position position="81"/>
    </location>
</feature>
<dbReference type="OrthoDB" id="2783063at2759"/>
<gene>
    <name evidence="1" type="ORF">CERSUDRAFT_40957</name>
</gene>
<evidence type="ECO:0000313" key="1">
    <source>
        <dbReference type="EMBL" id="EMD30481.1"/>
    </source>
</evidence>
<feature type="non-terminal residue" evidence="1">
    <location>
        <position position="1"/>
    </location>
</feature>
<dbReference type="Proteomes" id="UP000016930">
    <property type="component" value="Unassembled WGS sequence"/>
</dbReference>
<reference evidence="1 2" key="1">
    <citation type="journal article" date="2012" name="Proc. Natl. Acad. Sci. U.S.A.">
        <title>Comparative genomics of Ceriporiopsis subvermispora and Phanerochaete chrysosporium provide insight into selective ligninolysis.</title>
        <authorList>
            <person name="Fernandez-Fueyo E."/>
            <person name="Ruiz-Duenas F.J."/>
            <person name="Ferreira P."/>
            <person name="Floudas D."/>
            <person name="Hibbett D.S."/>
            <person name="Canessa P."/>
            <person name="Larrondo L.F."/>
            <person name="James T.Y."/>
            <person name="Seelenfreund D."/>
            <person name="Lobos S."/>
            <person name="Polanco R."/>
            <person name="Tello M."/>
            <person name="Honda Y."/>
            <person name="Watanabe T."/>
            <person name="Watanabe T."/>
            <person name="Ryu J.S."/>
            <person name="Kubicek C.P."/>
            <person name="Schmoll M."/>
            <person name="Gaskell J."/>
            <person name="Hammel K.E."/>
            <person name="St John F.J."/>
            <person name="Vanden Wymelenberg A."/>
            <person name="Sabat G."/>
            <person name="Splinter BonDurant S."/>
            <person name="Syed K."/>
            <person name="Yadav J.S."/>
            <person name="Doddapaneni H."/>
            <person name="Subramanian V."/>
            <person name="Lavin J.L."/>
            <person name="Oguiza J.A."/>
            <person name="Perez G."/>
            <person name="Pisabarro A.G."/>
            <person name="Ramirez L."/>
            <person name="Santoyo F."/>
            <person name="Master E."/>
            <person name="Coutinho P.M."/>
            <person name="Henrissat B."/>
            <person name="Lombard V."/>
            <person name="Magnuson J.K."/>
            <person name="Kuees U."/>
            <person name="Hori C."/>
            <person name="Igarashi K."/>
            <person name="Samejima M."/>
            <person name="Held B.W."/>
            <person name="Barry K.W."/>
            <person name="LaButti K.M."/>
            <person name="Lapidus A."/>
            <person name="Lindquist E.A."/>
            <person name="Lucas S.M."/>
            <person name="Riley R."/>
            <person name="Salamov A.A."/>
            <person name="Hoffmeister D."/>
            <person name="Schwenk D."/>
            <person name="Hadar Y."/>
            <person name="Yarden O."/>
            <person name="de Vries R.P."/>
            <person name="Wiebenga A."/>
            <person name="Stenlid J."/>
            <person name="Eastwood D."/>
            <person name="Grigoriev I.V."/>
            <person name="Berka R.M."/>
            <person name="Blanchette R.A."/>
            <person name="Kersten P."/>
            <person name="Martinez A.T."/>
            <person name="Vicuna R."/>
            <person name="Cullen D."/>
        </authorList>
    </citation>
    <scope>NUCLEOTIDE SEQUENCE [LARGE SCALE GENOMIC DNA]</scope>
    <source>
        <strain evidence="1 2">B</strain>
    </source>
</reference>
<dbReference type="Pfam" id="PF14223">
    <property type="entry name" value="Retrotran_gag_2"/>
    <property type="match status" value="1"/>
</dbReference>
<dbReference type="HOGENOM" id="CLU_2580208_0_0_1"/>
<name>M2QVE3_CERS8</name>
<dbReference type="EMBL" id="KB446098">
    <property type="protein sequence ID" value="EMD30481.1"/>
    <property type="molecule type" value="Genomic_DNA"/>
</dbReference>
<dbReference type="STRING" id="914234.M2QVE3"/>
<sequence length="81" mass="8949">SAKVVWEKLRARYEGAGKQSIAQLISELFRSTLSDENALEPQLNAILQKSYILKSLGQTLNDSLVAVAMVISLPPSYDTLR</sequence>